<dbReference type="GO" id="GO:0004497">
    <property type="term" value="F:monooxygenase activity"/>
    <property type="evidence" value="ECO:0007669"/>
    <property type="project" value="UniProtKB-KW"/>
</dbReference>
<protein>
    <submittedName>
        <fullName evidence="6">FAD-dependent monooxygenase</fullName>
    </submittedName>
</protein>
<feature type="domain" description="FAD-binding" evidence="5">
    <location>
        <begin position="40"/>
        <end position="393"/>
    </location>
</feature>
<evidence type="ECO:0000256" key="1">
    <source>
        <dbReference type="ARBA" id="ARBA00022630"/>
    </source>
</evidence>
<comment type="caution">
    <text evidence="6">The sequence shown here is derived from an EMBL/GenBank/DDBJ whole genome shotgun (WGS) entry which is preliminary data.</text>
</comment>
<dbReference type="Pfam" id="PF01494">
    <property type="entry name" value="FAD_binding_3"/>
    <property type="match status" value="1"/>
</dbReference>
<keyword evidence="3" id="KW-0560">Oxidoreductase</keyword>
<keyword evidence="1" id="KW-0285">Flavoprotein</keyword>
<dbReference type="GO" id="GO:0071949">
    <property type="term" value="F:FAD binding"/>
    <property type="evidence" value="ECO:0007669"/>
    <property type="project" value="InterPro"/>
</dbReference>
<dbReference type="InterPro" id="IPR002938">
    <property type="entry name" value="FAD-bd"/>
</dbReference>
<gene>
    <name evidence="6" type="ORF">MVEN_00515800</name>
</gene>
<accession>A0A8H7D7J0</accession>
<evidence type="ECO:0000256" key="3">
    <source>
        <dbReference type="ARBA" id="ARBA00023002"/>
    </source>
</evidence>
<dbReference type="EMBL" id="JACAZI010000004">
    <property type="protein sequence ID" value="KAF7361721.1"/>
    <property type="molecule type" value="Genomic_DNA"/>
</dbReference>
<evidence type="ECO:0000256" key="4">
    <source>
        <dbReference type="ARBA" id="ARBA00023033"/>
    </source>
</evidence>
<organism evidence="6 7">
    <name type="scientific">Mycena venus</name>
    <dbReference type="NCBI Taxonomy" id="2733690"/>
    <lineage>
        <taxon>Eukaryota</taxon>
        <taxon>Fungi</taxon>
        <taxon>Dikarya</taxon>
        <taxon>Basidiomycota</taxon>
        <taxon>Agaricomycotina</taxon>
        <taxon>Agaricomycetes</taxon>
        <taxon>Agaricomycetidae</taxon>
        <taxon>Agaricales</taxon>
        <taxon>Marasmiineae</taxon>
        <taxon>Mycenaceae</taxon>
        <taxon>Mycena</taxon>
    </lineage>
</organism>
<dbReference type="InterPro" id="IPR036188">
    <property type="entry name" value="FAD/NAD-bd_sf"/>
</dbReference>
<dbReference type="Gene3D" id="3.50.50.60">
    <property type="entry name" value="FAD/NAD(P)-binding domain"/>
    <property type="match status" value="1"/>
</dbReference>
<reference evidence="6" key="1">
    <citation type="submission" date="2020-05" db="EMBL/GenBank/DDBJ databases">
        <title>Mycena genomes resolve the evolution of fungal bioluminescence.</title>
        <authorList>
            <person name="Tsai I.J."/>
        </authorList>
    </citation>
    <scope>NUCLEOTIDE SEQUENCE</scope>
    <source>
        <strain evidence="6">CCC161011</strain>
    </source>
</reference>
<dbReference type="SUPFAM" id="SSF51905">
    <property type="entry name" value="FAD/NAD(P)-binding domain"/>
    <property type="match status" value="1"/>
</dbReference>
<evidence type="ECO:0000259" key="5">
    <source>
        <dbReference type="Pfam" id="PF01494"/>
    </source>
</evidence>
<evidence type="ECO:0000313" key="6">
    <source>
        <dbReference type="EMBL" id="KAF7361721.1"/>
    </source>
</evidence>
<keyword evidence="4 6" id="KW-0503">Monooxygenase</keyword>
<name>A0A8H7D7J0_9AGAR</name>
<proteinExistence type="predicted"/>
<dbReference type="PANTHER" id="PTHR46972">
    <property type="entry name" value="MONOOXYGENASE ASQM-RELATED"/>
    <property type="match status" value="1"/>
</dbReference>
<keyword evidence="7" id="KW-1185">Reference proteome</keyword>
<dbReference type="PRINTS" id="PR00420">
    <property type="entry name" value="RNGMNOXGNASE"/>
</dbReference>
<evidence type="ECO:0000313" key="7">
    <source>
        <dbReference type="Proteomes" id="UP000620124"/>
    </source>
</evidence>
<evidence type="ECO:0000256" key="2">
    <source>
        <dbReference type="ARBA" id="ARBA00022827"/>
    </source>
</evidence>
<dbReference type="PANTHER" id="PTHR46972:SF1">
    <property type="entry name" value="FAD DEPENDENT OXIDOREDUCTASE DOMAIN-CONTAINING PROTEIN"/>
    <property type="match status" value="1"/>
</dbReference>
<dbReference type="AlphaFoldDB" id="A0A8H7D7J0"/>
<dbReference type="Proteomes" id="UP000620124">
    <property type="component" value="Unassembled WGS sequence"/>
</dbReference>
<keyword evidence="2" id="KW-0274">FAD</keyword>
<sequence>MQMAAVLRAYGSPALRQCRRLSSKASVTTGLGTMSSQRSIAIVGAGLGGLVCARMLQLRNIPVVVYEREPTSTSRQQGGSLDMHPESGTKALEMAQLMHRFKEVARYEDQNMKIVGMDGTVHFADDDPVDGQVGDAPEVDRFLLRQILLDSLKPGTVKWNHGISKVVQDDNKATLHFLDSALEPAVYDLVVGADGAWSRVRSSLSSAVPEYSGVTYIDIFLADVKKNYPNLAAFVKGGTALVLGDNKGILAQKNGNDVVRVYAAFRKPLAWLDEVGLNSLVEGERHTEARELLLKQFEGWCPEATGYLKVPCLSMDVRPVFKLDHHQWSANPHITLLGDAAHLMVPNGEGANFAMLDGLELATVIAENMSANKESWLRVIQAFEAQMQARAWAEEDADTGFDTFITDGDSAARVLSRMQERTNA</sequence>
<dbReference type="OrthoDB" id="655030at2759"/>